<gene>
    <name evidence="1" type="ORF">OsI_34734</name>
</gene>
<proteinExistence type="predicted"/>
<evidence type="ECO:0000313" key="1">
    <source>
        <dbReference type="EMBL" id="EEC67483.1"/>
    </source>
</evidence>
<protein>
    <submittedName>
        <fullName evidence="1">Uncharacterized protein</fullName>
    </submittedName>
</protein>
<accession>B8BID0</accession>
<sequence length="78" mass="8431">MASSGSATIVACLRMDRTRWRVATAVIPIKLEDVCTIAGIRVDISENDVCRIAVIGVDISEISSVFYSSCAMSEIFSE</sequence>
<organism evidence="1 2">
    <name type="scientific">Oryza sativa subsp. indica</name>
    <name type="common">Rice</name>
    <dbReference type="NCBI Taxonomy" id="39946"/>
    <lineage>
        <taxon>Eukaryota</taxon>
        <taxon>Viridiplantae</taxon>
        <taxon>Streptophyta</taxon>
        <taxon>Embryophyta</taxon>
        <taxon>Tracheophyta</taxon>
        <taxon>Spermatophyta</taxon>
        <taxon>Magnoliopsida</taxon>
        <taxon>Liliopsida</taxon>
        <taxon>Poales</taxon>
        <taxon>Poaceae</taxon>
        <taxon>BOP clade</taxon>
        <taxon>Oryzoideae</taxon>
        <taxon>Oryzeae</taxon>
        <taxon>Oryzinae</taxon>
        <taxon>Oryza</taxon>
        <taxon>Oryza sativa</taxon>
    </lineage>
</organism>
<name>B8BID0_ORYSI</name>
<dbReference type="Proteomes" id="UP000007015">
    <property type="component" value="Chromosome 10"/>
</dbReference>
<keyword evidence="2" id="KW-1185">Reference proteome</keyword>
<dbReference type="Gramene" id="BGIOSGA033484-TA">
    <property type="protein sequence ID" value="BGIOSGA033484-PA"/>
    <property type="gene ID" value="BGIOSGA033484"/>
</dbReference>
<dbReference type="AlphaFoldDB" id="B8BID0"/>
<dbReference type="EMBL" id="CM000135">
    <property type="protein sequence ID" value="EEC67483.1"/>
    <property type="molecule type" value="Genomic_DNA"/>
</dbReference>
<dbReference type="HOGENOM" id="CLU_2626327_0_0_1"/>
<reference evidence="1 2" key="1">
    <citation type="journal article" date="2005" name="PLoS Biol.">
        <title>The genomes of Oryza sativa: a history of duplications.</title>
        <authorList>
            <person name="Yu J."/>
            <person name="Wang J."/>
            <person name="Lin W."/>
            <person name="Li S."/>
            <person name="Li H."/>
            <person name="Zhou J."/>
            <person name="Ni P."/>
            <person name="Dong W."/>
            <person name="Hu S."/>
            <person name="Zeng C."/>
            <person name="Zhang J."/>
            <person name="Zhang Y."/>
            <person name="Li R."/>
            <person name="Xu Z."/>
            <person name="Li S."/>
            <person name="Li X."/>
            <person name="Zheng H."/>
            <person name="Cong L."/>
            <person name="Lin L."/>
            <person name="Yin J."/>
            <person name="Geng J."/>
            <person name="Li G."/>
            <person name="Shi J."/>
            <person name="Liu J."/>
            <person name="Lv H."/>
            <person name="Li J."/>
            <person name="Wang J."/>
            <person name="Deng Y."/>
            <person name="Ran L."/>
            <person name="Shi X."/>
            <person name="Wang X."/>
            <person name="Wu Q."/>
            <person name="Li C."/>
            <person name="Ren X."/>
            <person name="Wang J."/>
            <person name="Wang X."/>
            <person name="Li D."/>
            <person name="Liu D."/>
            <person name="Zhang X."/>
            <person name="Ji Z."/>
            <person name="Zhao W."/>
            <person name="Sun Y."/>
            <person name="Zhang Z."/>
            <person name="Bao J."/>
            <person name="Han Y."/>
            <person name="Dong L."/>
            <person name="Ji J."/>
            <person name="Chen P."/>
            <person name="Wu S."/>
            <person name="Liu J."/>
            <person name="Xiao Y."/>
            <person name="Bu D."/>
            <person name="Tan J."/>
            <person name="Yang L."/>
            <person name="Ye C."/>
            <person name="Zhang J."/>
            <person name="Xu J."/>
            <person name="Zhou Y."/>
            <person name="Yu Y."/>
            <person name="Zhang B."/>
            <person name="Zhuang S."/>
            <person name="Wei H."/>
            <person name="Liu B."/>
            <person name="Lei M."/>
            <person name="Yu H."/>
            <person name="Li Y."/>
            <person name="Xu H."/>
            <person name="Wei S."/>
            <person name="He X."/>
            <person name="Fang L."/>
            <person name="Zhang Z."/>
            <person name="Zhang Y."/>
            <person name="Huang X."/>
            <person name="Su Z."/>
            <person name="Tong W."/>
            <person name="Li J."/>
            <person name="Tong Z."/>
            <person name="Li S."/>
            <person name="Ye J."/>
            <person name="Wang L."/>
            <person name="Fang L."/>
            <person name="Lei T."/>
            <person name="Chen C."/>
            <person name="Chen H."/>
            <person name="Xu Z."/>
            <person name="Li H."/>
            <person name="Huang H."/>
            <person name="Zhang F."/>
            <person name="Xu H."/>
            <person name="Li N."/>
            <person name="Zhao C."/>
            <person name="Li S."/>
            <person name="Dong L."/>
            <person name="Huang Y."/>
            <person name="Li L."/>
            <person name="Xi Y."/>
            <person name="Qi Q."/>
            <person name="Li W."/>
            <person name="Zhang B."/>
            <person name="Hu W."/>
            <person name="Zhang Y."/>
            <person name="Tian X."/>
            <person name="Jiao Y."/>
            <person name="Liang X."/>
            <person name="Jin J."/>
            <person name="Gao L."/>
            <person name="Zheng W."/>
            <person name="Hao B."/>
            <person name="Liu S."/>
            <person name="Wang W."/>
            <person name="Yuan L."/>
            <person name="Cao M."/>
            <person name="McDermott J."/>
            <person name="Samudrala R."/>
            <person name="Wang J."/>
            <person name="Wong G.K."/>
            <person name="Yang H."/>
        </authorList>
    </citation>
    <scope>NUCLEOTIDE SEQUENCE [LARGE SCALE GENOMIC DNA]</scope>
    <source>
        <strain evidence="2">cv. 93-11</strain>
    </source>
</reference>
<evidence type="ECO:0000313" key="2">
    <source>
        <dbReference type="Proteomes" id="UP000007015"/>
    </source>
</evidence>